<dbReference type="InterPro" id="IPR013320">
    <property type="entry name" value="ConA-like_dom_sf"/>
</dbReference>
<dbReference type="Pfam" id="PF22666">
    <property type="entry name" value="Glyco_hydro_2_N2"/>
    <property type="match status" value="1"/>
</dbReference>
<keyword evidence="2" id="KW-0378">Hydrolase</keyword>
<dbReference type="Pfam" id="PF17132">
    <property type="entry name" value="Glyco_hydro_106"/>
    <property type="match status" value="1"/>
</dbReference>
<evidence type="ECO:0000256" key="1">
    <source>
        <dbReference type="ARBA" id="ARBA00022729"/>
    </source>
</evidence>
<feature type="domain" description="Beta-mannosidase-like galactose-binding" evidence="3">
    <location>
        <begin position="1160"/>
        <end position="1241"/>
    </location>
</feature>
<dbReference type="EMBL" id="RPDH01000001">
    <property type="protein sequence ID" value="RPE12808.1"/>
    <property type="molecule type" value="Genomic_DNA"/>
</dbReference>
<evidence type="ECO:0000313" key="5">
    <source>
        <dbReference type="Proteomes" id="UP000278351"/>
    </source>
</evidence>
<accession>A0A3N4PXY7</accession>
<dbReference type="GO" id="GO:0004553">
    <property type="term" value="F:hydrolase activity, hydrolyzing O-glycosyl compounds"/>
    <property type="evidence" value="ECO:0007669"/>
    <property type="project" value="UniProtKB-ARBA"/>
</dbReference>
<reference evidence="4 5" key="1">
    <citation type="submission" date="2018-11" db="EMBL/GenBank/DDBJ databases">
        <title>Chitinophaga lutea sp.nov., isolate from arsenic contaminated soil.</title>
        <authorList>
            <person name="Zong Y."/>
        </authorList>
    </citation>
    <scope>NUCLEOTIDE SEQUENCE [LARGE SCALE GENOMIC DNA]</scope>
    <source>
        <strain evidence="4 5">ZY74</strain>
    </source>
</reference>
<dbReference type="SUPFAM" id="SSF49899">
    <property type="entry name" value="Concanavalin A-like lectins/glucanases"/>
    <property type="match status" value="1"/>
</dbReference>
<name>A0A3N4PXY7_9BACT</name>
<dbReference type="PANTHER" id="PTHR43817">
    <property type="entry name" value="GLYCOSYL HYDROLASE"/>
    <property type="match status" value="1"/>
</dbReference>
<proteinExistence type="predicted"/>
<dbReference type="InterPro" id="IPR054593">
    <property type="entry name" value="Beta-mannosidase-like_N2"/>
</dbReference>
<dbReference type="InterPro" id="IPR006311">
    <property type="entry name" value="TAT_signal"/>
</dbReference>
<dbReference type="Proteomes" id="UP000278351">
    <property type="component" value="Unassembled WGS sequence"/>
</dbReference>
<organism evidence="4 5">
    <name type="scientific">Chitinophaga lutea</name>
    <dbReference type="NCBI Taxonomy" id="2488634"/>
    <lineage>
        <taxon>Bacteria</taxon>
        <taxon>Pseudomonadati</taxon>
        <taxon>Bacteroidota</taxon>
        <taxon>Chitinophagia</taxon>
        <taxon>Chitinophagales</taxon>
        <taxon>Chitinophagaceae</taxon>
        <taxon>Chitinophaga</taxon>
    </lineage>
</organism>
<dbReference type="Gene3D" id="2.60.120.260">
    <property type="entry name" value="Galactose-binding domain-like"/>
    <property type="match status" value="1"/>
</dbReference>
<dbReference type="Gene3D" id="2.60.120.200">
    <property type="match status" value="1"/>
</dbReference>
<sequence length="1308" mass="145498">MAFMQRRDFLKNTLITATGMLVWPALSRGGNAAEVLNEAGFLRPPAHCRPQVLWIWLNGHVTEEGIRKDLEAMRQMGLGGALLFNTEGAVPRGPVDMGGTQWRSLMLYTMQEAQRLQLQIMIHNSAGFSGTGGSFVQPQQSMQQLVWRTVKAAPGQKEYSIPPPFTKLGYYRDIAVVAFPELPVPALRKLMLNGKEEQPDACFDQDPETALRLEKTGDIVFEFAEEGAFQSVTIWRKPEVPRDVYDGPPDSPPTFQLESAPDGINYSTVCTIVMPQLRKMNAPGAAVFPAVKTKFFRLRTNISTWLSEVQWHAHAAVTNWPGKANFYQHVAESVTTATADEGIDKKQVLDLTNLLQPNGTLQWEPPSGHWTILRIGHTATGQLGASQPDAAVGLELDKFSRDAVDGWFRHMDEYLFNALQRYPSCRGLLIDSWEVGVQNWTQRMPEAFLQQHDYAISQWLPALTGRIVGNAEATNAFLFDFRRTQATLVAKEYYAGFKTHCNAKGWQLWGEPYGDGMFDSLQISQSMDLPMGEFWTRYAPGTMNSIGVALSAGHTAGKRVIGAEAFTGLPETSRWTEYPYALKVQGDHFYSLGINQLMLSVMVHQPYAHGLPGFCMGPFGSHFDRTNTWAAFTHGWTSYLTRTQYMLQQGHYAADFVFFKGEESAASIPDIDHVMPNSPTGYGADVIGPDALFQDIQIRDHRIVFPDGMTYNVMVMIQLRKVSLPVLQRLKELVEAGMLLAVNEKPESPPGLSGDAAALRALADEIWGDLDGIKVKERKLGKGTLYRNKLLADIVQLPPDFRYTSVRRDAAIRFTHRRTADADIYFVSNRLRRHERVIAEFRIKGMLPELWNAEDGSITEAAMYQPTDNGIRVPLEFTPTGSWLVVFRKPLPGKGIEALTQNGELLCSALPAAVPAADYWAQVQQTFSIEVWIKPDTYAMPGKGYVVYPPEGEQVYGKGYACAGIAAGQNVIRICERTKGAAYFSKDVVAVYQPVSGWTHVVAVYHDGIPALYINGKLAGRGVAGEYKVIPGLGTKPTGELHSSVFEGNATEPALHREALGPEKIAALYAAKLPAPALPDGLLLRRQGKRVKALAWQNGNYHVDGYEINVKDKCAVQTLKGAWQLQFEPGRGAPASMRLPELISLHRHTDFNVRHFAGVVTYKKQFHITPVALQKGKRVFLDLGRVEVLADVSINGKKAGMCWKEPYRIDITSFIRAGDNSMSIQVATLWPNRQIGDEQLPAENAYTPSHYIATMPEWFVQNKSNPGRRVTFATWNNYKPEDPLLEAGLLGPVRLITAWELQLPATAQ</sequence>
<gene>
    <name evidence="4" type="ORF">EGT74_04485</name>
</gene>
<keyword evidence="5" id="KW-1185">Reference proteome</keyword>
<evidence type="ECO:0000256" key="2">
    <source>
        <dbReference type="ARBA" id="ARBA00022801"/>
    </source>
</evidence>
<protein>
    <recommendedName>
        <fullName evidence="3">Beta-mannosidase-like galactose-binding domain-containing protein</fullName>
    </recommendedName>
</protein>
<dbReference type="SUPFAM" id="SSF49785">
    <property type="entry name" value="Galactose-binding domain-like"/>
    <property type="match status" value="1"/>
</dbReference>
<dbReference type="Pfam" id="PF13385">
    <property type="entry name" value="Laminin_G_3"/>
    <property type="match status" value="1"/>
</dbReference>
<comment type="caution">
    <text evidence="4">The sequence shown here is derived from an EMBL/GenBank/DDBJ whole genome shotgun (WGS) entry which is preliminary data.</text>
</comment>
<dbReference type="PROSITE" id="PS51318">
    <property type="entry name" value="TAT"/>
    <property type="match status" value="1"/>
</dbReference>
<keyword evidence="1" id="KW-0732">Signal</keyword>
<evidence type="ECO:0000259" key="3">
    <source>
        <dbReference type="Pfam" id="PF22666"/>
    </source>
</evidence>
<dbReference type="InterPro" id="IPR008979">
    <property type="entry name" value="Galactose-bd-like_sf"/>
</dbReference>
<evidence type="ECO:0000313" key="4">
    <source>
        <dbReference type="EMBL" id="RPE12808.1"/>
    </source>
</evidence>
<dbReference type="NCBIfam" id="NF045579">
    <property type="entry name" value="rhamnoside_JR"/>
    <property type="match status" value="1"/>
</dbReference>
<dbReference type="GO" id="GO:0005975">
    <property type="term" value="P:carbohydrate metabolic process"/>
    <property type="evidence" value="ECO:0007669"/>
    <property type="project" value="UniProtKB-ARBA"/>
</dbReference>
<dbReference type="PANTHER" id="PTHR43817:SF1">
    <property type="entry name" value="HYDROLASE, FAMILY 43, PUTATIVE (AFU_ORTHOLOGUE AFUA_3G01660)-RELATED"/>
    <property type="match status" value="1"/>
</dbReference>